<protein>
    <recommendedName>
        <fullName evidence="4">DUF4386 family protein</fullName>
    </recommendedName>
</protein>
<dbReference type="Proteomes" id="UP000306628">
    <property type="component" value="Unassembled WGS sequence"/>
</dbReference>
<keyword evidence="1" id="KW-0812">Transmembrane</keyword>
<feature type="transmembrane region" description="Helical" evidence="1">
    <location>
        <begin position="128"/>
        <end position="151"/>
    </location>
</feature>
<keyword evidence="1" id="KW-0472">Membrane</keyword>
<comment type="caution">
    <text evidence="2">The sequence shown here is derived from an EMBL/GenBank/DDBJ whole genome shotgun (WGS) entry which is preliminary data.</text>
</comment>
<gene>
    <name evidence="2" type="ORF">ETD85_05170</name>
</gene>
<dbReference type="RefSeq" id="WP_138688439.1">
    <property type="nucleotide sequence ID" value="NZ_JBHSAZ010000046.1"/>
</dbReference>
<evidence type="ECO:0008006" key="4">
    <source>
        <dbReference type="Google" id="ProtNLM"/>
    </source>
</evidence>
<proteinExistence type="predicted"/>
<accession>A0A5S4GZ57</accession>
<name>A0A5S4GZ57_9ACTN</name>
<organism evidence="2 3">
    <name type="scientific">Nonomuraea zeae</name>
    <dbReference type="NCBI Taxonomy" id="1642303"/>
    <lineage>
        <taxon>Bacteria</taxon>
        <taxon>Bacillati</taxon>
        <taxon>Actinomycetota</taxon>
        <taxon>Actinomycetes</taxon>
        <taxon>Streptosporangiales</taxon>
        <taxon>Streptosporangiaceae</taxon>
        <taxon>Nonomuraea</taxon>
    </lineage>
</organism>
<dbReference type="OrthoDB" id="3523733at2"/>
<feature type="transmembrane region" description="Helical" evidence="1">
    <location>
        <begin position="52"/>
        <end position="74"/>
    </location>
</feature>
<feature type="transmembrane region" description="Helical" evidence="1">
    <location>
        <begin position="86"/>
        <end position="108"/>
    </location>
</feature>
<evidence type="ECO:0000256" key="1">
    <source>
        <dbReference type="SAM" id="Phobius"/>
    </source>
</evidence>
<keyword evidence="1" id="KW-1133">Transmembrane helix</keyword>
<evidence type="ECO:0000313" key="3">
    <source>
        <dbReference type="Proteomes" id="UP000306628"/>
    </source>
</evidence>
<keyword evidence="3" id="KW-1185">Reference proteome</keyword>
<dbReference type="EMBL" id="VCKX01000010">
    <property type="protein sequence ID" value="TMR38248.1"/>
    <property type="molecule type" value="Genomic_DNA"/>
</dbReference>
<evidence type="ECO:0000313" key="2">
    <source>
        <dbReference type="EMBL" id="TMR38248.1"/>
    </source>
</evidence>
<feature type="transmembrane region" description="Helical" evidence="1">
    <location>
        <begin position="158"/>
        <end position="177"/>
    </location>
</feature>
<sequence length="232" mass="24316">MSAFSDARRPRRIASGIGLLGFGTLLLAQDPFDPTGDAGFYDASVSHPERLTVSALILLASAVLTVPAIGGIIHQARDRGSLLAHLGALFTLLGALGHMGLTTVYLVMRSLAGGDPAQMRAFEGRLNADPALVVFFVLLTSFGLGLALLAWAAWRAGLIGWWAPALITFVAIAHNALPDDPPIVVKLGAIGAIAVVFGRLGIRTLRLSDADWDVTATVGHQPAPTGRHYGRA</sequence>
<dbReference type="AlphaFoldDB" id="A0A5S4GZ57"/>
<reference evidence="2 3" key="1">
    <citation type="submission" date="2019-05" db="EMBL/GenBank/DDBJ databases">
        <title>Draft genome sequence of Nonomuraea zeae DSM 100528.</title>
        <authorList>
            <person name="Saricaoglu S."/>
            <person name="Isik K."/>
        </authorList>
    </citation>
    <scope>NUCLEOTIDE SEQUENCE [LARGE SCALE GENOMIC DNA]</scope>
    <source>
        <strain evidence="2 3">DSM 100528</strain>
    </source>
</reference>
<feature type="transmembrane region" description="Helical" evidence="1">
    <location>
        <begin position="183"/>
        <end position="202"/>
    </location>
</feature>